<feature type="compositionally biased region" description="Basic and acidic residues" evidence="1">
    <location>
        <begin position="56"/>
        <end position="66"/>
    </location>
</feature>
<dbReference type="AlphaFoldDB" id="A0AAV7V8X6"/>
<evidence type="ECO:0000256" key="1">
    <source>
        <dbReference type="SAM" id="MobiDB-lite"/>
    </source>
</evidence>
<dbReference type="Proteomes" id="UP001066276">
    <property type="component" value="Chromosome 2_1"/>
</dbReference>
<comment type="caution">
    <text evidence="2">The sequence shown here is derived from an EMBL/GenBank/DDBJ whole genome shotgun (WGS) entry which is preliminary data.</text>
</comment>
<sequence length="66" mass="7248">MPERAGGGRGIASHDTAGGVRKKGVTPSWWLAPSGKSLEKHSQRPYPTHIKTAKTTKADLQRRWDP</sequence>
<gene>
    <name evidence="2" type="ORF">NDU88_000434</name>
</gene>
<organism evidence="2 3">
    <name type="scientific">Pleurodeles waltl</name>
    <name type="common">Iberian ribbed newt</name>
    <dbReference type="NCBI Taxonomy" id="8319"/>
    <lineage>
        <taxon>Eukaryota</taxon>
        <taxon>Metazoa</taxon>
        <taxon>Chordata</taxon>
        <taxon>Craniata</taxon>
        <taxon>Vertebrata</taxon>
        <taxon>Euteleostomi</taxon>
        <taxon>Amphibia</taxon>
        <taxon>Batrachia</taxon>
        <taxon>Caudata</taxon>
        <taxon>Salamandroidea</taxon>
        <taxon>Salamandridae</taxon>
        <taxon>Pleurodelinae</taxon>
        <taxon>Pleurodeles</taxon>
    </lineage>
</organism>
<feature type="compositionally biased region" description="Gly residues" evidence="1">
    <location>
        <begin position="1"/>
        <end position="10"/>
    </location>
</feature>
<dbReference type="EMBL" id="JANPWB010000003">
    <property type="protein sequence ID" value="KAJ1196568.1"/>
    <property type="molecule type" value="Genomic_DNA"/>
</dbReference>
<protein>
    <submittedName>
        <fullName evidence="2">Uncharacterized protein</fullName>
    </submittedName>
</protein>
<evidence type="ECO:0000313" key="2">
    <source>
        <dbReference type="EMBL" id="KAJ1196568.1"/>
    </source>
</evidence>
<evidence type="ECO:0000313" key="3">
    <source>
        <dbReference type="Proteomes" id="UP001066276"/>
    </source>
</evidence>
<accession>A0AAV7V8X6</accession>
<name>A0AAV7V8X6_PLEWA</name>
<proteinExistence type="predicted"/>
<keyword evidence="3" id="KW-1185">Reference proteome</keyword>
<feature type="region of interest" description="Disordered" evidence="1">
    <location>
        <begin position="1"/>
        <end position="66"/>
    </location>
</feature>
<reference evidence="2" key="1">
    <citation type="journal article" date="2022" name="bioRxiv">
        <title>Sequencing and chromosome-scale assembly of the giantPleurodeles waltlgenome.</title>
        <authorList>
            <person name="Brown T."/>
            <person name="Elewa A."/>
            <person name="Iarovenko S."/>
            <person name="Subramanian E."/>
            <person name="Araus A.J."/>
            <person name="Petzold A."/>
            <person name="Susuki M."/>
            <person name="Suzuki K.-i.T."/>
            <person name="Hayashi T."/>
            <person name="Toyoda A."/>
            <person name="Oliveira C."/>
            <person name="Osipova E."/>
            <person name="Leigh N.D."/>
            <person name="Simon A."/>
            <person name="Yun M.H."/>
        </authorList>
    </citation>
    <scope>NUCLEOTIDE SEQUENCE</scope>
    <source>
        <strain evidence="2">20211129_DDA</strain>
        <tissue evidence="2">Liver</tissue>
    </source>
</reference>